<dbReference type="SUPFAM" id="SSF48403">
    <property type="entry name" value="Ankyrin repeat"/>
    <property type="match status" value="1"/>
</dbReference>
<dbReference type="SMART" id="SM00248">
    <property type="entry name" value="ANK"/>
    <property type="match status" value="2"/>
</dbReference>
<feature type="repeat" description="ANK" evidence="3">
    <location>
        <begin position="44"/>
        <end position="76"/>
    </location>
</feature>
<organism evidence="4">
    <name type="scientific">Neobodo designis</name>
    <name type="common">Flagellated protozoan</name>
    <name type="synonym">Bodo designis</name>
    <dbReference type="NCBI Taxonomy" id="312471"/>
    <lineage>
        <taxon>Eukaryota</taxon>
        <taxon>Discoba</taxon>
        <taxon>Euglenozoa</taxon>
        <taxon>Kinetoplastea</taxon>
        <taxon>Metakinetoplastina</taxon>
        <taxon>Neobodonida</taxon>
        <taxon>Neobodo</taxon>
    </lineage>
</organism>
<dbReference type="InterPro" id="IPR036770">
    <property type="entry name" value="Ankyrin_rpt-contain_sf"/>
</dbReference>
<keyword evidence="2 3" id="KW-0040">ANK repeat</keyword>
<evidence type="ECO:0000313" key="4">
    <source>
        <dbReference type="EMBL" id="CAD9144576.1"/>
    </source>
</evidence>
<dbReference type="AlphaFoldDB" id="A0A7S1W213"/>
<dbReference type="EMBL" id="HBGF01044098">
    <property type="protein sequence ID" value="CAD9144576.1"/>
    <property type="molecule type" value="Transcribed_RNA"/>
</dbReference>
<protein>
    <recommendedName>
        <fullName evidence="5">Ankyrin repeat protein</fullName>
    </recommendedName>
</protein>
<dbReference type="Pfam" id="PF00023">
    <property type="entry name" value="Ank"/>
    <property type="match status" value="1"/>
</dbReference>
<dbReference type="PANTHER" id="PTHR24180:SF45">
    <property type="entry name" value="POLY [ADP-RIBOSE] POLYMERASE TANKYRASE"/>
    <property type="match status" value="1"/>
</dbReference>
<dbReference type="PROSITE" id="PS50297">
    <property type="entry name" value="ANK_REP_REGION"/>
    <property type="match status" value="1"/>
</dbReference>
<keyword evidence="1" id="KW-0677">Repeat</keyword>
<evidence type="ECO:0000256" key="1">
    <source>
        <dbReference type="ARBA" id="ARBA00022737"/>
    </source>
</evidence>
<dbReference type="InterPro" id="IPR051637">
    <property type="entry name" value="Ank_repeat_dom-contain_49"/>
</dbReference>
<evidence type="ECO:0008006" key="5">
    <source>
        <dbReference type="Google" id="ProtNLM"/>
    </source>
</evidence>
<dbReference type="InterPro" id="IPR002110">
    <property type="entry name" value="Ankyrin_rpt"/>
</dbReference>
<dbReference type="Gene3D" id="1.25.40.20">
    <property type="entry name" value="Ankyrin repeat-containing domain"/>
    <property type="match status" value="1"/>
</dbReference>
<dbReference type="PANTHER" id="PTHR24180">
    <property type="entry name" value="CYCLIN-DEPENDENT KINASE INHIBITOR 2C-RELATED"/>
    <property type="match status" value="1"/>
</dbReference>
<gene>
    <name evidence="4" type="ORF">NDES1114_LOCUS29520</name>
</gene>
<reference evidence="4" key="1">
    <citation type="submission" date="2021-01" db="EMBL/GenBank/DDBJ databases">
        <authorList>
            <person name="Corre E."/>
            <person name="Pelletier E."/>
            <person name="Niang G."/>
            <person name="Scheremetjew M."/>
            <person name="Finn R."/>
            <person name="Kale V."/>
            <person name="Holt S."/>
            <person name="Cochrane G."/>
            <person name="Meng A."/>
            <person name="Brown T."/>
            <person name="Cohen L."/>
        </authorList>
    </citation>
    <scope>NUCLEOTIDE SEQUENCE</scope>
    <source>
        <strain evidence="4">CCAP 1951/1</strain>
    </source>
</reference>
<evidence type="ECO:0000256" key="3">
    <source>
        <dbReference type="PROSITE-ProRule" id="PRU00023"/>
    </source>
</evidence>
<name>A0A7S1W213_NEODS</name>
<dbReference type="PROSITE" id="PS50088">
    <property type="entry name" value="ANK_REPEAT"/>
    <property type="match status" value="1"/>
</dbReference>
<evidence type="ECO:0000256" key="2">
    <source>
        <dbReference type="ARBA" id="ARBA00023043"/>
    </source>
</evidence>
<proteinExistence type="predicted"/>
<sequence>MPAFAVPFVDDEIEIHRLIRHGAPLADVVAEVENNHTVNLRSPSGKTPLMTAAYYCRKDVIEALIKRGAVVNAIDEKTGDTAAHFVTLSMSGHIKQCACLMALVEHEADIDLRNRDGYTVYELAAKNGNSDIGDTGDAVRYE</sequence>
<accession>A0A7S1W213</accession>